<dbReference type="InterPro" id="IPR036465">
    <property type="entry name" value="vWFA_dom_sf"/>
</dbReference>
<gene>
    <name evidence="9" type="primary">NPTX1</name>
    <name evidence="9" type="ORF">BLAG_LOCUS9816</name>
</gene>
<feature type="domain" description="VWFA" evidence="7">
    <location>
        <begin position="172"/>
        <end position="348"/>
    </location>
</feature>
<accession>A0A8J9Z694</accession>
<dbReference type="SUPFAM" id="SSF49899">
    <property type="entry name" value="Concanavalin A-like lectins/glucanases"/>
    <property type="match status" value="1"/>
</dbReference>
<evidence type="ECO:0000256" key="2">
    <source>
        <dbReference type="ARBA" id="ARBA00022723"/>
    </source>
</evidence>
<dbReference type="PROSITE" id="PS51828">
    <property type="entry name" value="PTX_2"/>
    <property type="match status" value="1"/>
</dbReference>
<evidence type="ECO:0000259" key="8">
    <source>
        <dbReference type="PROSITE" id="PS51828"/>
    </source>
</evidence>
<dbReference type="PROSITE" id="PS50234">
    <property type="entry name" value="VWFA"/>
    <property type="match status" value="1"/>
</dbReference>
<dbReference type="Proteomes" id="UP000838412">
    <property type="component" value="Chromosome 16"/>
</dbReference>
<dbReference type="PRINTS" id="PR00453">
    <property type="entry name" value="VWFADOMAIN"/>
</dbReference>
<keyword evidence="3" id="KW-0106">Calcium</keyword>
<dbReference type="SUPFAM" id="SSF53300">
    <property type="entry name" value="vWA-like"/>
    <property type="match status" value="1"/>
</dbReference>
<evidence type="ECO:0000256" key="5">
    <source>
        <dbReference type="ARBA" id="ARBA00023180"/>
    </source>
</evidence>
<evidence type="ECO:0000256" key="4">
    <source>
        <dbReference type="ARBA" id="ARBA00023157"/>
    </source>
</evidence>
<dbReference type="InterPro" id="IPR001759">
    <property type="entry name" value="PTX_dom"/>
</dbReference>
<protein>
    <submittedName>
        <fullName evidence="9">NPTX1 protein</fullName>
    </submittedName>
</protein>
<comment type="caution">
    <text evidence="6">Lacks conserved residue(s) required for the propagation of feature annotation.</text>
</comment>
<dbReference type="InterPro" id="IPR051360">
    <property type="entry name" value="Neuronal_Pentraxin_Related"/>
</dbReference>
<name>A0A8J9Z694_BRALA</name>
<evidence type="ECO:0000259" key="7">
    <source>
        <dbReference type="PROSITE" id="PS50234"/>
    </source>
</evidence>
<dbReference type="Gene3D" id="2.60.120.200">
    <property type="match status" value="1"/>
</dbReference>
<dbReference type="Pfam" id="PF00354">
    <property type="entry name" value="Pentaxin"/>
    <property type="match status" value="1"/>
</dbReference>
<keyword evidence="5" id="KW-0325">Glycoprotein</keyword>
<dbReference type="InterPro" id="IPR002035">
    <property type="entry name" value="VWF_A"/>
</dbReference>
<evidence type="ECO:0000313" key="10">
    <source>
        <dbReference type="Proteomes" id="UP000838412"/>
    </source>
</evidence>
<dbReference type="PANTHER" id="PTHR19277">
    <property type="entry name" value="PENTRAXIN"/>
    <property type="match status" value="1"/>
</dbReference>
<dbReference type="SMART" id="SM00327">
    <property type="entry name" value="VWA"/>
    <property type="match status" value="1"/>
</dbReference>
<evidence type="ECO:0000256" key="1">
    <source>
        <dbReference type="ARBA" id="ARBA00001913"/>
    </source>
</evidence>
<dbReference type="GO" id="GO:0046872">
    <property type="term" value="F:metal ion binding"/>
    <property type="evidence" value="ECO:0007669"/>
    <property type="project" value="UniProtKB-KW"/>
</dbReference>
<dbReference type="AlphaFoldDB" id="A0A8J9Z694"/>
<dbReference type="Gene3D" id="3.40.50.410">
    <property type="entry name" value="von Willebrand factor, type A domain"/>
    <property type="match status" value="1"/>
</dbReference>
<evidence type="ECO:0000313" key="9">
    <source>
        <dbReference type="EMBL" id="CAH1248492.1"/>
    </source>
</evidence>
<feature type="domain" description="Pentraxin (PTX)" evidence="8">
    <location>
        <begin position="1"/>
        <end position="169"/>
    </location>
</feature>
<evidence type="ECO:0000256" key="6">
    <source>
        <dbReference type="PROSITE-ProRule" id="PRU01172"/>
    </source>
</evidence>
<keyword evidence="2" id="KW-0479">Metal-binding</keyword>
<reference evidence="9" key="1">
    <citation type="submission" date="2022-01" db="EMBL/GenBank/DDBJ databases">
        <authorList>
            <person name="Braso-Vives M."/>
        </authorList>
    </citation>
    <scope>NUCLEOTIDE SEQUENCE</scope>
</reference>
<proteinExistence type="predicted"/>
<dbReference type="EMBL" id="OV696701">
    <property type="protein sequence ID" value="CAH1248492.1"/>
    <property type="molecule type" value="Genomic_DNA"/>
</dbReference>
<keyword evidence="4" id="KW-1015">Disulfide bond</keyword>
<dbReference type="PANTHER" id="PTHR19277:SF161">
    <property type="entry name" value="LAMININ G DOMAIN-CONTAINING PROTEIN"/>
    <property type="match status" value="1"/>
</dbReference>
<keyword evidence="10" id="KW-1185">Reference proteome</keyword>
<sequence>MRSNMTSSHKIGLVSYAVPEHHNELLLYVNGGFNLYIQNFKKMGDPAVWDGEWHAICTTWRSSDGVWQLYADGVLKGGGSGFNVGGKVRSGGAWILGQDQDIVAGGFDANQAFVGELSKVNLWDRVLSPAEIGADWAAFCDLHGNVIDWDTTNIELFGETSRAEYQCVCSVDIVFVVDLSWSIGMVQFEVARQFILDFVRCFGNQDVNIGVITYDCVPRTFIGLGTYALGDAGLLGAIQGLMYSGGLSRTSLAIRHMTATSNFRDEALRAAVVLTDGNAQSNVNGQITGDYAFEANEARSADIALYSVAIGNPILVNDVALKAICGESDRVFDTDNACEVANRILKDLCG</sequence>
<comment type="cofactor">
    <cofactor evidence="1">
        <name>Ca(2+)</name>
        <dbReference type="ChEBI" id="CHEBI:29108"/>
    </cofactor>
</comment>
<dbReference type="Pfam" id="PF00092">
    <property type="entry name" value="VWA"/>
    <property type="match status" value="1"/>
</dbReference>
<dbReference type="PRINTS" id="PR00895">
    <property type="entry name" value="PENTAXIN"/>
</dbReference>
<dbReference type="SMART" id="SM00159">
    <property type="entry name" value="PTX"/>
    <property type="match status" value="1"/>
</dbReference>
<organism evidence="9 10">
    <name type="scientific">Branchiostoma lanceolatum</name>
    <name type="common">Common lancelet</name>
    <name type="synonym">Amphioxus lanceolatum</name>
    <dbReference type="NCBI Taxonomy" id="7740"/>
    <lineage>
        <taxon>Eukaryota</taxon>
        <taxon>Metazoa</taxon>
        <taxon>Chordata</taxon>
        <taxon>Cephalochordata</taxon>
        <taxon>Leptocardii</taxon>
        <taxon>Amphioxiformes</taxon>
        <taxon>Branchiostomatidae</taxon>
        <taxon>Branchiostoma</taxon>
    </lineage>
</organism>
<dbReference type="InterPro" id="IPR013320">
    <property type="entry name" value="ConA-like_dom_sf"/>
</dbReference>
<evidence type="ECO:0000256" key="3">
    <source>
        <dbReference type="ARBA" id="ARBA00022837"/>
    </source>
</evidence>
<dbReference type="OrthoDB" id="547680at2759"/>